<dbReference type="PANTHER" id="PTHR30146">
    <property type="entry name" value="LACI-RELATED TRANSCRIPTIONAL REPRESSOR"/>
    <property type="match status" value="1"/>
</dbReference>
<protein>
    <submittedName>
        <fullName evidence="6">LacI family DNA-binding transcriptional regulator</fullName>
    </submittedName>
</protein>
<keyword evidence="2" id="KW-0805">Transcription regulation</keyword>
<dbReference type="SMART" id="SM00354">
    <property type="entry name" value="HTH_LACI"/>
    <property type="match status" value="1"/>
</dbReference>
<keyword evidence="7" id="KW-1185">Reference proteome</keyword>
<evidence type="ECO:0000256" key="1">
    <source>
        <dbReference type="ARBA" id="ARBA00022491"/>
    </source>
</evidence>
<sequence>MTLADVARAAGVSRTTASLVLSGRGDEMRIAEASQERVRLVAAELGYRPNMISAGLRSGTSRTLGFISDSVATSQLAGDMIKGALEGARRHGHMLFIGEYEGDDTERERLIDAMLDRQVDGVILASMFTRERPVPAALAGRNVVLLNTLPEGPAKNAHAILPDELDAGRRAARLLLERGHRDIHLIGAGPTPADVPRSTIAGRERLEGILDELTGAGLSPASGRKLSIWLPADGWKATADLIASGVRSGAIIAFNDRIAFGAYQAVSEAGLTVPGDFSIVSFDDHQLASWVHPGLTTFAIPHFDLGLRAVEMLLTTPAESPASVERLPMPLRSRGSVRAVTDAH</sequence>
<proteinExistence type="predicted"/>
<dbReference type="Pfam" id="PF00356">
    <property type="entry name" value="LacI"/>
    <property type="match status" value="1"/>
</dbReference>
<dbReference type="CDD" id="cd06288">
    <property type="entry name" value="PBP1_sucrose_transcription_regulator"/>
    <property type="match status" value="1"/>
</dbReference>
<dbReference type="InterPro" id="IPR028082">
    <property type="entry name" value="Peripla_BP_I"/>
</dbReference>
<keyword evidence="3 6" id="KW-0238">DNA-binding</keyword>
<reference evidence="6 7" key="1">
    <citation type="submission" date="2023-08" db="EMBL/GenBank/DDBJ databases">
        <title>Microbacterium aquilitoris sp. nov. and Microbacterium gwkjibeachense sp. nov., isolated from beach.</title>
        <authorList>
            <person name="Lee S.D."/>
            <person name="Yang H."/>
            <person name="Kim I."/>
        </authorList>
    </citation>
    <scope>NUCLEOTIDE SEQUENCE [LARGE SCALE GENOMIC DNA]</scope>
    <source>
        <strain evidence="6 7">KSW-18</strain>
    </source>
</reference>
<keyword evidence="1" id="KW-0678">Repressor</keyword>
<accession>A0ABU3GIW8</accession>
<dbReference type="InterPro" id="IPR010982">
    <property type="entry name" value="Lambda_DNA-bd_dom_sf"/>
</dbReference>
<dbReference type="SUPFAM" id="SSF47413">
    <property type="entry name" value="lambda repressor-like DNA-binding domains"/>
    <property type="match status" value="1"/>
</dbReference>
<dbReference type="CDD" id="cd01392">
    <property type="entry name" value="HTH_LacI"/>
    <property type="match status" value="1"/>
</dbReference>
<dbReference type="Proteomes" id="UP001262835">
    <property type="component" value="Unassembled WGS sequence"/>
</dbReference>
<keyword evidence="4" id="KW-0804">Transcription</keyword>
<dbReference type="SUPFAM" id="SSF53822">
    <property type="entry name" value="Periplasmic binding protein-like I"/>
    <property type="match status" value="1"/>
</dbReference>
<dbReference type="GO" id="GO:0003677">
    <property type="term" value="F:DNA binding"/>
    <property type="evidence" value="ECO:0007669"/>
    <property type="project" value="UniProtKB-KW"/>
</dbReference>
<organism evidence="6 7">
    <name type="scientific">Microbacterium aquilitoris</name>
    <dbReference type="NCBI Taxonomy" id="3067307"/>
    <lineage>
        <taxon>Bacteria</taxon>
        <taxon>Bacillati</taxon>
        <taxon>Actinomycetota</taxon>
        <taxon>Actinomycetes</taxon>
        <taxon>Micrococcales</taxon>
        <taxon>Microbacteriaceae</taxon>
        <taxon>Microbacterium</taxon>
    </lineage>
</organism>
<dbReference type="PANTHER" id="PTHR30146:SF148">
    <property type="entry name" value="HTH-TYPE TRANSCRIPTIONAL REPRESSOR PURR-RELATED"/>
    <property type="match status" value="1"/>
</dbReference>
<comment type="caution">
    <text evidence="6">The sequence shown here is derived from an EMBL/GenBank/DDBJ whole genome shotgun (WGS) entry which is preliminary data.</text>
</comment>
<dbReference type="EMBL" id="JAUZVT010000001">
    <property type="protein sequence ID" value="MDT3329851.1"/>
    <property type="molecule type" value="Genomic_DNA"/>
</dbReference>
<dbReference type="InterPro" id="IPR000843">
    <property type="entry name" value="HTH_LacI"/>
</dbReference>
<evidence type="ECO:0000259" key="5">
    <source>
        <dbReference type="PROSITE" id="PS50932"/>
    </source>
</evidence>
<dbReference type="PROSITE" id="PS50932">
    <property type="entry name" value="HTH_LACI_2"/>
    <property type="match status" value="1"/>
</dbReference>
<dbReference type="Pfam" id="PF13377">
    <property type="entry name" value="Peripla_BP_3"/>
    <property type="match status" value="1"/>
</dbReference>
<dbReference type="InterPro" id="IPR046335">
    <property type="entry name" value="LacI/GalR-like_sensor"/>
</dbReference>
<evidence type="ECO:0000313" key="6">
    <source>
        <dbReference type="EMBL" id="MDT3329851.1"/>
    </source>
</evidence>
<dbReference type="Gene3D" id="1.10.260.40">
    <property type="entry name" value="lambda repressor-like DNA-binding domains"/>
    <property type="match status" value="1"/>
</dbReference>
<dbReference type="Gene3D" id="3.40.50.2300">
    <property type="match status" value="2"/>
</dbReference>
<evidence type="ECO:0000313" key="7">
    <source>
        <dbReference type="Proteomes" id="UP001262835"/>
    </source>
</evidence>
<evidence type="ECO:0000256" key="2">
    <source>
        <dbReference type="ARBA" id="ARBA00023015"/>
    </source>
</evidence>
<feature type="domain" description="HTH lacI-type" evidence="5">
    <location>
        <begin position="1"/>
        <end position="58"/>
    </location>
</feature>
<evidence type="ECO:0000256" key="3">
    <source>
        <dbReference type="ARBA" id="ARBA00023125"/>
    </source>
</evidence>
<name>A0ABU3GIW8_9MICO</name>
<evidence type="ECO:0000256" key="4">
    <source>
        <dbReference type="ARBA" id="ARBA00023163"/>
    </source>
</evidence>
<dbReference type="PROSITE" id="PS00356">
    <property type="entry name" value="HTH_LACI_1"/>
    <property type="match status" value="1"/>
</dbReference>
<gene>
    <name evidence="6" type="ORF">Q9S78_04135</name>
</gene>
<dbReference type="RefSeq" id="WP_020097930.1">
    <property type="nucleotide sequence ID" value="NZ_JAUZVT010000001.1"/>
</dbReference>